<name>D8QQ59_SELML</name>
<gene>
    <name evidence="1" type="ORF">SELMODRAFT_402284</name>
</gene>
<dbReference type="Gramene" id="EFJ37733">
    <property type="protein sequence ID" value="EFJ37733"/>
    <property type="gene ID" value="SELMODRAFT_402284"/>
</dbReference>
<sequence length="174" mass="19420">MSSGALLLSLYLDHCGVSKFVTVFLCSRGRASPVQVDFADHFVSVRIRHLCRLDVGCVSVENCELRLLEVHRTPIQSYVPVEAFFASFPFACMSLMLMRTSRQMRGRVPYMIQRGPSPGGRLPRERECKGVEGRVDKTAVPVMYFNLHETAVCARGAIRFDCGMEVGVAGYHSL</sequence>
<organism evidence="2">
    <name type="scientific">Selaginella moellendorffii</name>
    <name type="common">Spikemoss</name>
    <dbReference type="NCBI Taxonomy" id="88036"/>
    <lineage>
        <taxon>Eukaryota</taxon>
        <taxon>Viridiplantae</taxon>
        <taxon>Streptophyta</taxon>
        <taxon>Embryophyta</taxon>
        <taxon>Tracheophyta</taxon>
        <taxon>Lycopodiopsida</taxon>
        <taxon>Selaginellales</taxon>
        <taxon>Selaginellaceae</taxon>
        <taxon>Selaginella</taxon>
    </lineage>
</organism>
<proteinExistence type="predicted"/>
<dbReference type="AlphaFoldDB" id="D8QQ59"/>
<reference evidence="1 2" key="1">
    <citation type="journal article" date="2011" name="Science">
        <title>The Selaginella genome identifies genetic changes associated with the evolution of vascular plants.</title>
        <authorList>
            <person name="Banks J.A."/>
            <person name="Nishiyama T."/>
            <person name="Hasebe M."/>
            <person name="Bowman J.L."/>
            <person name="Gribskov M."/>
            <person name="dePamphilis C."/>
            <person name="Albert V.A."/>
            <person name="Aono N."/>
            <person name="Aoyama T."/>
            <person name="Ambrose B.A."/>
            <person name="Ashton N.W."/>
            <person name="Axtell M.J."/>
            <person name="Barker E."/>
            <person name="Barker M.S."/>
            <person name="Bennetzen J.L."/>
            <person name="Bonawitz N.D."/>
            <person name="Chapple C."/>
            <person name="Cheng C."/>
            <person name="Correa L.G."/>
            <person name="Dacre M."/>
            <person name="DeBarry J."/>
            <person name="Dreyer I."/>
            <person name="Elias M."/>
            <person name="Engstrom E.M."/>
            <person name="Estelle M."/>
            <person name="Feng L."/>
            <person name="Finet C."/>
            <person name="Floyd S.K."/>
            <person name="Frommer W.B."/>
            <person name="Fujita T."/>
            <person name="Gramzow L."/>
            <person name="Gutensohn M."/>
            <person name="Harholt J."/>
            <person name="Hattori M."/>
            <person name="Heyl A."/>
            <person name="Hirai T."/>
            <person name="Hiwatashi Y."/>
            <person name="Ishikawa M."/>
            <person name="Iwata M."/>
            <person name="Karol K.G."/>
            <person name="Koehler B."/>
            <person name="Kolukisaoglu U."/>
            <person name="Kubo M."/>
            <person name="Kurata T."/>
            <person name="Lalonde S."/>
            <person name="Li K."/>
            <person name="Li Y."/>
            <person name="Litt A."/>
            <person name="Lyons E."/>
            <person name="Manning G."/>
            <person name="Maruyama T."/>
            <person name="Michael T.P."/>
            <person name="Mikami K."/>
            <person name="Miyazaki S."/>
            <person name="Morinaga S."/>
            <person name="Murata T."/>
            <person name="Mueller-Roeber B."/>
            <person name="Nelson D.R."/>
            <person name="Obara M."/>
            <person name="Oguri Y."/>
            <person name="Olmstead R.G."/>
            <person name="Onodera N."/>
            <person name="Petersen B.L."/>
            <person name="Pils B."/>
            <person name="Prigge M."/>
            <person name="Rensing S.A."/>
            <person name="Riano-Pachon D.M."/>
            <person name="Roberts A.W."/>
            <person name="Sato Y."/>
            <person name="Scheller H.V."/>
            <person name="Schulz B."/>
            <person name="Schulz C."/>
            <person name="Shakirov E.V."/>
            <person name="Shibagaki N."/>
            <person name="Shinohara N."/>
            <person name="Shippen D.E."/>
            <person name="Soerensen I."/>
            <person name="Sotooka R."/>
            <person name="Sugimoto N."/>
            <person name="Sugita M."/>
            <person name="Sumikawa N."/>
            <person name="Tanurdzic M."/>
            <person name="Theissen G."/>
            <person name="Ulvskov P."/>
            <person name="Wakazuki S."/>
            <person name="Weng J.K."/>
            <person name="Willats W.W."/>
            <person name="Wipf D."/>
            <person name="Wolf P.G."/>
            <person name="Yang L."/>
            <person name="Zimmer A.D."/>
            <person name="Zhu Q."/>
            <person name="Mitros T."/>
            <person name="Hellsten U."/>
            <person name="Loque D."/>
            <person name="Otillar R."/>
            <person name="Salamov A."/>
            <person name="Schmutz J."/>
            <person name="Shapiro H."/>
            <person name="Lindquist E."/>
            <person name="Lucas S."/>
            <person name="Rokhsar D."/>
            <person name="Grigoriev I.V."/>
        </authorList>
    </citation>
    <scope>NUCLEOTIDE SEQUENCE [LARGE SCALE GENOMIC DNA]</scope>
</reference>
<dbReference type="KEGG" id="smo:SELMODRAFT_402284"/>
<dbReference type="Proteomes" id="UP000001514">
    <property type="component" value="Unassembled WGS sequence"/>
</dbReference>
<dbReference type="HOGENOM" id="CLU_1542696_0_0_1"/>
<dbReference type="EMBL" id="GL377565">
    <property type="protein sequence ID" value="EFJ37733.1"/>
    <property type="molecule type" value="Genomic_DNA"/>
</dbReference>
<protein>
    <submittedName>
        <fullName evidence="1">Uncharacterized protein</fullName>
    </submittedName>
</protein>
<evidence type="ECO:0000313" key="1">
    <source>
        <dbReference type="EMBL" id="EFJ37733.1"/>
    </source>
</evidence>
<keyword evidence="2" id="KW-1185">Reference proteome</keyword>
<accession>D8QQ59</accession>
<evidence type="ECO:0000313" key="2">
    <source>
        <dbReference type="Proteomes" id="UP000001514"/>
    </source>
</evidence>
<dbReference type="InParanoid" id="D8QQ59"/>